<evidence type="ECO:0000313" key="8">
    <source>
        <dbReference type="Proteomes" id="UP000001349"/>
    </source>
</evidence>
<name>B8I5L9_RUMCH</name>
<dbReference type="GO" id="GO:0042173">
    <property type="term" value="P:regulation of sporulation resulting in formation of a cellular spore"/>
    <property type="evidence" value="ECO:0007669"/>
    <property type="project" value="InterPro"/>
</dbReference>
<feature type="modified residue" description="4-aspartylphosphate" evidence="5">
    <location>
        <position position="56"/>
    </location>
</feature>
<dbReference type="RefSeq" id="WP_015925844.1">
    <property type="nucleotide sequence ID" value="NC_011898.1"/>
</dbReference>
<dbReference type="InterPro" id="IPR050595">
    <property type="entry name" value="Bact_response_regulator"/>
</dbReference>
<evidence type="ECO:0000256" key="3">
    <source>
        <dbReference type="ARBA" id="ARBA00023125"/>
    </source>
</evidence>
<keyword evidence="3" id="KW-0238">DNA-binding</keyword>
<feature type="domain" description="Response regulatory" evidence="6">
    <location>
        <begin position="5"/>
        <end position="123"/>
    </location>
</feature>
<dbReference type="EMBL" id="CP001348">
    <property type="protein sequence ID" value="ACL76755.1"/>
    <property type="molecule type" value="Genomic_DNA"/>
</dbReference>
<evidence type="ECO:0000256" key="1">
    <source>
        <dbReference type="ARBA" id="ARBA00018672"/>
    </source>
</evidence>
<evidence type="ECO:0000256" key="5">
    <source>
        <dbReference type="PROSITE-ProRule" id="PRU00169"/>
    </source>
</evidence>
<dbReference type="InterPro" id="IPR014879">
    <property type="entry name" value="Spo0A_C"/>
</dbReference>
<protein>
    <recommendedName>
        <fullName evidence="1">Stage 0 sporulation protein A homolog</fullName>
    </recommendedName>
</protein>
<dbReference type="AlphaFoldDB" id="B8I5L9"/>
<dbReference type="InterPro" id="IPR001789">
    <property type="entry name" value="Sig_transdc_resp-reg_receiver"/>
</dbReference>
<gene>
    <name evidence="7" type="ordered locus">Ccel_2425</name>
</gene>
<dbReference type="Pfam" id="PF00072">
    <property type="entry name" value="Response_reg"/>
    <property type="match status" value="1"/>
</dbReference>
<dbReference type="PANTHER" id="PTHR44591">
    <property type="entry name" value="STRESS RESPONSE REGULATOR PROTEIN 1"/>
    <property type="match status" value="1"/>
</dbReference>
<dbReference type="SUPFAM" id="SSF46894">
    <property type="entry name" value="C-terminal effector domain of the bipartite response regulators"/>
    <property type="match status" value="1"/>
</dbReference>
<dbReference type="SMART" id="SM00448">
    <property type="entry name" value="REC"/>
    <property type="match status" value="1"/>
</dbReference>
<evidence type="ECO:0000259" key="6">
    <source>
        <dbReference type="PROSITE" id="PS50110"/>
    </source>
</evidence>
<dbReference type="eggNOG" id="COG2197">
    <property type="taxonomic scope" value="Bacteria"/>
</dbReference>
<evidence type="ECO:0000256" key="2">
    <source>
        <dbReference type="ARBA" id="ARBA00022553"/>
    </source>
</evidence>
<dbReference type="InterPro" id="IPR016032">
    <property type="entry name" value="Sig_transdc_resp-reg_C-effctor"/>
</dbReference>
<accession>B8I5L9</accession>
<dbReference type="KEGG" id="cce:Ccel_2425"/>
<dbReference type="Pfam" id="PF08769">
    <property type="entry name" value="Spo0A_C"/>
    <property type="match status" value="1"/>
</dbReference>
<dbReference type="PROSITE" id="PS50110">
    <property type="entry name" value="RESPONSE_REGULATORY"/>
    <property type="match status" value="1"/>
</dbReference>
<dbReference type="InterPro" id="IPR011006">
    <property type="entry name" value="CheY-like_superfamily"/>
</dbReference>
<dbReference type="Proteomes" id="UP000001349">
    <property type="component" value="Chromosome"/>
</dbReference>
<dbReference type="HOGENOM" id="CLU_072509_0_0_9"/>
<dbReference type="GO" id="GO:0003677">
    <property type="term" value="F:DNA binding"/>
    <property type="evidence" value="ECO:0007669"/>
    <property type="project" value="UniProtKB-KW"/>
</dbReference>
<organism evidence="7 8">
    <name type="scientific">Ruminiclostridium cellulolyticum (strain ATCC 35319 / DSM 5812 / JCM 6584 / H10)</name>
    <name type="common">Clostridium cellulolyticum</name>
    <dbReference type="NCBI Taxonomy" id="394503"/>
    <lineage>
        <taxon>Bacteria</taxon>
        <taxon>Bacillati</taxon>
        <taxon>Bacillota</taxon>
        <taxon>Clostridia</taxon>
        <taxon>Eubacteriales</taxon>
        <taxon>Oscillospiraceae</taxon>
        <taxon>Ruminiclostridium</taxon>
    </lineage>
</organism>
<dbReference type="InterPro" id="IPR036388">
    <property type="entry name" value="WH-like_DNA-bd_sf"/>
</dbReference>
<dbReference type="PANTHER" id="PTHR44591:SF3">
    <property type="entry name" value="RESPONSE REGULATORY DOMAIN-CONTAINING PROTEIN"/>
    <property type="match status" value="1"/>
</dbReference>
<evidence type="ECO:0000313" key="7">
    <source>
        <dbReference type="EMBL" id="ACL76755.1"/>
    </source>
</evidence>
<keyword evidence="8" id="KW-1185">Reference proteome</keyword>
<proteinExistence type="predicted"/>
<dbReference type="GO" id="GO:0003700">
    <property type="term" value="F:DNA-binding transcription factor activity"/>
    <property type="evidence" value="ECO:0007669"/>
    <property type="project" value="InterPro"/>
</dbReference>
<dbReference type="STRING" id="394503.Ccel_2425"/>
<dbReference type="Gene3D" id="3.40.50.2300">
    <property type="match status" value="1"/>
</dbReference>
<dbReference type="OrthoDB" id="9793299at2"/>
<dbReference type="SUPFAM" id="SSF52172">
    <property type="entry name" value="CheY-like"/>
    <property type="match status" value="1"/>
</dbReference>
<reference evidence="7 8" key="1">
    <citation type="submission" date="2009-01" db="EMBL/GenBank/DDBJ databases">
        <title>Complete sequence of Clostridium cellulolyticum H10.</title>
        <authorList>
            <consortium name="US DOE Joint Genome Institute"/>
            <person name="Lucas S."/>
            <person name="Copeland A."/>
            <person name="Lapidus A."/>
            <person name="Glavina del Rio T."/>
            <person name="Dalin E."/>
            <person name="Tice H."/>
            <person name="Bruce D."/>
            <person name="Goodwin L."/>
            <person name="Pitluck S."/>
            <person name="Chertkov O."/>
            <person name="Saunders E."/>
            <person name="Brettin T."/>
            <person name="Detter J.C."/>
            <person name="Han C."/>
            <person name="Larimer F."/>
            <person name="Land M."/>
            <person name="Hauser L."/>
            <person name="Kyrpides N."/>
            <person name="Ivanova N."/>
            <person name="Zhou J."/>
            <person name="Richardson P."/>
        </authorList>
    </citation>
    <scope>NUCLEOTIDE SEQUENCE [LARGE SCALE GENOMIC DNA]</scope>
    <source>
        <strain evidence="8">ATCC 35319 / DSM 5812 / JCM 6584 / H10</strain>
    </source>
</reference>
<dbReference type="GO" id="GO:0000160">
    <property type="term" value="P:phosphorelay signal transduction system"/>
    <property type="evidence" value="ECO:0007669"/>
    <property type="project" value="InterPro"/>
</dbReference>
<comment type="function">
    <text evidence="4">May play the central regulatory role in sporulation. It may be an element of the effector pathway responsible for the activation of sporulation genes in response to nutritional stress. Spo0A may act in concert with spo0H (a sigma factor) to control the expression of some genes that are critical to the sporulation process.</text>
</comment>
<sequence length="251" mass="28519">MSKIRILIADDNLLAAQTLRDNLNEYDDFEVTNIAQDGFEAIELIEKDSPDVVLLDIIMPKLDGIGVLEYAGTLTKESRPVFIVFSAISQEIYISRAMNLGANYYIIKPFDESVIATRVRQLYSDSERAQIGKSQYTYKIRNNYKQKNQSDNELKLLATKYMRECGLKAHMTGYSYIRDIITAAFDYYCKTGSLPKGVYRTIAEKNGVPVQKVERAIRNCIEKGIDGSEEGKKPTNSQVLCQIIDKIRKNN</sequence>
<dbReference type="GO" id="GO:0005737">
    <property type="term" value="C:cytoplasm"/>
    <property type="evidence" value="ECO:0007669"/>
    <property type="project" value="InterPro"/>
</dbReference>
<dbReference type="Gene3D" id="1.10.10.10">
    <property type="entry name" value="Winged helix-like DNA-binding domain superfamily/Winged helix DNA-binding domain"/>
    <property type="match status" value="1"/>
</dbReference>
<dbReference type="GO" id="GO:0005509">
    <property type="term" value="F:calcium ion binding"/>
    <property type="evidence" value="ECO:0007669"/>
    <property type="project" value="InterPro"/>
</dbReference>
<keyword evidence="2 5" id="KW-0597">Phosphoprotein</keyword>
<evidence type="ECO:0000256" key="4">
    <source>
        <dbReference type="ARBA" id="ARBA00024867"/>
    </source>
</evidence>